<reference evidence="1" key="1">
    <citation type="submission" date="2023-08" db="EMBL/GenBank/DDBJ databases">
        <authorList>
            <person name="Chen Y."/>
            <person name="Shah S."/>
            <person name="Dougan E. K."/>
            <person name="Thang M."/>
            <person name="Chan C."/>
        </authorList>
    </citation>
    <scope>NUCLEOTIDE SEQUENCE</scope>
</reference>
<comment type="caution">
    <text evidence="1">The sequence shown here is derived from an EMBL/GenBank/DDBJ whole genome shotgun (WGS) entry which is preliminary data.</text>
</comment>
<name>A0AA36I2J3_9DINO</name>
<organism evidence="1 2">
    <name type="scientific">Effrenium voratum</name>
    <dbReference type="NCBI Taxonomy" id="2562239"/>
    <lineage>
        <taxon>Eukaryota</taxon>
        <taxon>Sar</taxon>
        <taxon>Alveolata</taxon>
        <taxon>Dinophyceae</taxon>
        <taxon>Suessiales</taxon>
        <taxon>Symbiodiniaceae</taxon>
        <taxon>Effrenium</taxon>
    </lineage>
</organism>
<accession>A0AA36I2J3</accession>
<dbReference type="EMBL" id="CAUJNA010000664">
    <property type="protein sequence ID" value="CAJ1379869.1"/>
    <property type="molecule type" value="Genomic_DNA"/>
</dbReference>
<evidence type="ECO:0000313" key="1">
    <source>
        <dbReference type="EMBL" id="CAJ1379869.1"/>
    </source>
</evidence>
<evidence type="ECO:0000313" key="2">
    <source>
        <dbReference type="Proteomes" id="UP001178507"/>
    </source>
</evidence>
<feature type="non-terminal residue" evidence="1">
    <location>
        <position position="258"/>
    </location>
</feature>
<proteinExistence type="predicted"/>
<gene>
    <name evidence="1" type="ORF">EVOR1521_LOCUS7975</name>
</gene>
<protein>
    <submittedName>
        <fullName evidence="1">Uncharacterized protein</fullName>
    </submittedName>
</protein>
<dbReference type="Proteomes" id="UP001178507">
    <property type="component" value="Unassembled WGS sequence"/>
</dbReference>
<feature type="non-terminal residue" evidence="1">
    <location>
        <position position="1"/>
    </location>
</feature>
<sequence>EGGRQDPFDNRKLQSMMEALKEGDSTTDQYIAGGNVAWVSWSWSSTASVPVYKSSVKWIMRTTYKKPQPINLVVAVDDLFMDQKNGQMKRISPEEDHHAFILATARDLQQDKFQEAGAVADVGTSHETMYYSPVQRIFQIVSFKLNHESASKTKLTTKKLFEILSANLTVTSGEAVTQSFLEVLMALWNSLLSDTSFREEVLLSEELFGKRSPIKSIYVLRDLATACKKQPPGVKWVFDALMDAALNKIFKQGELNPQ</sequence>
<dbReference type="AlphaFoldDB" id="A0AA36I2J3"/>
<keyword evidence="2" id="KW-1185">Reference proteome</keyword>